<accession>A0AC34Q592</accession>
<proteinExistence type="predicted"/>
<reference evidence="2" key="1">
    <citation type="submission" date="2022-11" db="UniProtKB">
        <authorList>
            <consortium name="WormBaseParasite"/>
        </authorList>
    </citation>
    <scope>IDENTIFICATION</scope>
</reference>
<evidence type="ECO:0000313" key="2">
    <source>
        <dbReference type="WBParaSite" id="JU765_v2.g13102.t1"/>
    </source>
</evidence>
<sequence>MIRQVFIHFLLISFVFSNSIEENPDEFYGVPLGALHYSSAGTSAEVYAADEFTIVFNHFSHRPRKLGCTAMMIGPPRSEDSEDVVPGHGVLIGIAQPLRVSKHKRAKRQFGMWPSSFNLDHLFMDSTGENPPKHEKSPPFSGIRIHRNNETNVKNITLKPVSTTTESTTPTTTAVKTTVTPRITKKTTSGQTKPLILFENKNYLTTVQPTRNPVARWSSSESAENPGMMVMNEHEKHYRKPNNVNPRFHGPIPRDSATEIVFVTADPPTTRRRTSADSEDYPRRAPAVKTPIIEKPESSMEAVTTPSTSTTPLFWVIADPHENRRKERLEKMRREGQQSKASSPQVPKPFNERFELPEIVDKAAAFTLTNGAKITDYLWIGLFDQCEQKSVPLISLKNIDPPKEERISPLNGWSHNVTSYRVQILNCNTVLIPGFVYNPNPSNGSADFYVGIGQFPDKIEKQIKATVVGQNPAMPLRAYDREDILIRLPKSYRTFDIDFISIYNPSENKSYGHVIIPSLLYIYLFHSLKKTDVILAPICFSPVEHFGRDHFRGTLHDGGT</sequence>
<dbReference type="Proteomes" id="UP000887576">
    <property type="component" value="Unplaced"/>
</dbReference>
<organism evidence="1 2">
    <name type="scientific">Panagrolaimus sp. JU765</name>
    <dbReference type="NCBI Taxonomy" id="591449"/>
    <lineage>
        <taxon>Eukaryota</taxon>
        <taxon>Metazoa</taxon>
        <taxon>Ecdysozoa</taxon>
        <taxon>Nematoda</taxon>
        <taxon>Chromadorea</taxon>
        <taxon>Rhabditida</taxon>
        <taxon>Tylenchina</taxon>
        <taxon>Panagrolaimomorpha</taxon>
        <taxon>Panagrolaimoidea</taxon>
        <taxon>Panagrolaimidae</taxon>
        <taxon>Panagrolaimus</taxon>
    </lineage>
</organism>
<protein>
    <submittedName>
        <fullName evidence="2">DM13 domain-containing protein</fullName>
    </submittedName>
</protein>
<evidence type="ECO:0000313" key="1">
    <source>
        <dbReference type="Proteomes" id="UP000887576"/>
    </source>
</evidence>
<dbReference type="WBParaSite" id="JU765_v2.g13102.t1">
    <property type="protein sequence ID" value="JU765_v2.g13102.t1"/>
    <property type="gene ID" value="JU765_v2.g13102"/>
</dbReference>
<name>A0AC34Q592_9BILA</name>